<proteinExistence type="predicted"/>
<protein>
    <recommendedName>
        <fullName evidence="3">DUF4219 domain-containing protein</fullName>
    </recommendedName>
</protein>
<dbReference type="PANTHER" id="PTHR35317">
    <property type="entry name" value="OS04G0629600 PROTEIN"/>
    <property type="match status" value="1"/>
</dbReference>
<dbReference type="AlphaFoldDB" id="A0AAV3RUB2"/>
<keyword evidence="2" id="KW-1185">Reference proteome</keyword>
<name>A0AAV3RUB2_LITER</name>
<accession>A0AAV3RUB2</accession>
<evidence type="ECO:0000313" key="1">
    <source>
        <dbReference type="EMBL" id="GAA0185323.1"/>
    </source>
</evidence>
<organism evidence="1 2">
    <name type="scientific">Lithospermum erythrorhizon</name>
    <name type="common">Purple gromwell</name>
    <name type="synonym">Lithospermum officinale var. erythrorhizon</name>
    <dbReference type="NCBI Taxonomy" id="34254"/>
    <lineage>
        <taxon>Eukaryota</taxon>
        <taxon>Viridiplantae</taxon>
        <taxon>Streptophyta</taxon>
        <taxon>Embryophyta</taxon>
        <taxon>Tracheophyta</taxon>
        <taxon>Spermatophyta</taxon>
        <taxon>Magnoliopsida</taxon>
        <taxon>eudicotyledons</taxon>
        <taxon>Gunneridae</taxon>
        <taxon>Pentapetalae</taxon>
        <taxon>asterids</taxon>
        <taxon>lamiids</taxon>
        <taxon>Boraginales</taxon>
        <taxon>Boraginaceae</taxon>
        <taxon>Boraginoideae</taxon>
        <taxon>Lithospermeae</taxon>
        <taxon>Lithospermum</taxon>
    </lineage>
</organism>
<evidence type="ECO:0000313" key="2">
    <source>
        <dbReference type="Proteomes" id="UP001454036"/>
    </source>
</evidence>
<dbReference type="Proteomes" id="UP001454036">
    <property type="component" value="Unassembled WGS sequence"/>
</dbReference>
<gene>
    <name evidence="1" type="ORF">LIER_32611</name>
</gene>
<dbReference type="Pfam" id="PF14223">
    <property type="entry name" value="Retrotran_gag_2"/>
    <property type="match status" value="1"/>
</dbReference>
<evidence type="ECO:0008006" key="3">
    <source>
        <dbReference type="Google" id="ProtNLM"/>
    </source>
</evidence>
<dbReference type="PANTHER" id="PTHR35317:SF35">
    <property type="entry name" value="DUF4219 DOMAIN-CONTAINING PROTEIN"/>
    <property type="match status" value="1"/>
</dbReference>
<comment type="caution">
    <text evidence="1">The sequence shown here is derived from an EMBL/GenBank/DDBJ whole genome shotgun (WGS) entry which is preliminary data.</text>
</comment>
<sequence length="155" mass="18281">MLRNNHNVTMSLPILTGEHYDYWSKKMRTYFMSQGLWDLVSTGVTIPANLSSLQPAERAHKEKEIEAKKIKDFLALYDLQMAMDDSVFPRISQATTSKEPWDTLKEEFEGNAKVREVKLQTLWRELENTKMRDSKTIKEYYTRLKEIVNQSESIW</sequence>
<reference evidence="1 2" key="1">
    <citation type="submission" date="2024-01" db="EMBL/GenBank/DDBJ databases">
        <title>The complete chloroplast genome sequence of Lithospermum erythrorhizon: insights into the phylogenetic relationship among Boraginaceae species and the maternal lineages of purple gromwells.</title>
        <authorList>
            <person name="Okada T."/>
            <person name="Watanabe K."/>
        </authorList>
    </citation>
    <scope>NUCLEOTIDE SEQUENCE [LARGE SCALE GENOMIC DNA]</scope>
</reference>
<dbReference type="EMBL" id="BAABME010012611">
    <property type="protein sequence ID" value="GAA0185323.1"/>
    <property type="molecule type" value="Genomic_DNA"/>
</dbReference>